<reference evidence="1" key="1">
    <citation type="submission" date="2020-05" db="EMBL/GenBank/DDBJ databases">
        <authorList>
            <person name="Chiriac C."/>
            <person name="Salcher M."/>
            <person name="Ghai R."/>
            <person name="Kavagutti S V."/>
        </authorList>
    </citation>
    <scope>NUCLEOTIDE SEQUENCE</scope>
</reference>
<protein>
    <submittedName>
        <fullName evidence="1">Unannotated protein</fullName>
    </submittedName>
</protein>
<dbReference type="AlphaFoldDB" id="A0A6J7HL28"/>
<dbReference type="InterPro" id="IPR011990">
    <property type="entry name" value="TPR-like_helical_dom_sf"/>
</dbReference>
<sequence>MRIAVYAIARDESANVQQWADSCKEADYRILVDTGSIDDTVEKAIAAGITTVKHIFDPWRFDDARNFALALVPDDVDLCISLDLDEVLVDGWRQALEASYNPQATRYRYLYTWSWRDDGTPGLQYGGDKIHTRNDYVWRYPVHEVLICQTDEVQAWSELQIHHRRDQTKSREQYLTLLELAVSEDLDNDRNSHYLGREYMYEQRYEEAAIEFKRHLSLPSAQWRAERAQSMRYLATCEPDRAEFWLQEACNESPDRREPWVDLAFLFMEQQRWQECLTACHTALSLDRKPLEYITEEMAWGSRLDDMAALAASHLHQYERAVEHGELALASEPTNERLQTNLANYRRDLATWGPAQEIVQGSTRWRALPTVRITSVSRPDDLPDGWVLMNPSIASDGKNLRMLVRATNYQLNGSAYTMAEPDQIIRSRIGIVDVSLDAEVTNWQWVNDEQLRADQPRFPVHGVEDARLFMNDRTWQILGAVRDFAESGAIRQVLAQLQDQATSVGSHVPVLVNPWRIPSPLNMDDAAQIYEKNWVARPYSRSAIDVVWSTDPYVQLRVDLLARQVVPIHGRPSWLALHDLRGSTPIFTTPHGSTYVVHQVGPSINESERPHRTYLHQFVTSCGTHVHIGVPWCIEELALEYVAGAAFLDGVMYLSFGRDDRDARIAMCQWGEIKDLLPQTCSEF</sequence>
<name>A0A6J7HL28_9ZZZZ</name>
<dbReference type="EMBL" id="CAFBMO010000086">
    <property type="protein sequence ID" value="CAB4917145.1"/>
    <property type="molecule type" value="Genomic_DNA"/>
</dbReference>
<dbReference type="Gene3D" id="1.25.40.10">
    <property type="entry name" value="Tetratricopeptide repeat domain"/>
    <property type="match status" value="1"/>
</dbReference>
<proteinExistence type="predicted"/>
<dbReference type="SUPFAM" id="SSF48452">
    <property type="entry name" value="TPR-like"/>
    <property type="match status" value="1"/>
</dbReference>
<organism evidence="1">
    <name type="scientific">freshwater metagenome</name>
    <dbReference type="NCBI Taxonomy" id="449393"/>
    <lineage>
        <taxon>unclassified sequences</taxon>
        <taxon>metagenomes</taxon>
        <taxon>ecological metagenomes</taxon>
    </lineage>
</organism>
<accession>A0A6J7HL28</accession>
<gene>
    <name evidence="1" type="ORF">UFOPK3576_01486</name>
</gene>
<evidence type="ECO:0000313" key="1">
    <source>
        <dbReference type="EMBL" id="CAB4917145.1"/>
    </source>
</evidence>